<dbReference type="InterPro" id="IPR040658">
    <property type="entry name" value="SipA_VBS"/>
</dbReference>
<comment type="caution">
    <text evidence="1">The sequence shown here is derived from an EMBL/GenBank/DDBJ whole genome shotgun (WGS) entry which is preliminary data.</text>
</comment>
<dbReference type="Pfam" id="PF17985">
    <property type="entry name" value="SipA_VBS"/>
    <property type="match status" value="1"/>
</dbReference>
<dbReference type="PATRIC" id="fig|766150.3.peg.3048"/>
<evidence type="ECO:0000313" key="1">
    <source>
        <dbReference type="EMBL" id="EIQ19050.1"/>
    </source>
</evidence>
<dbReference type="Proteomes" id="UP000005407">
    <property type="component" value="Unassembled WGS sequence"/>
</dbReference>
<name>I6CHQ8_SHIFL</name>
<accession>I6CHQ8</accession>
<proteinExistence type="predicted"/>
<evidence type="ECO:0000313" key="2">
    <source>
        <dbReference type="Proteomes" id="UP000005407"/>
    </source>
</evidence>
<dbReference type="EMBL" id="AKMY01000061">
    <property type="protein sequence ID" value="EIQ19050.1"/>
    <property type="molecule type" value="Genomic_DNA"/>
</dbReference>
<dbReference type="AlphaFoldDB" id="I6CHQ8"/>
<gene>
    <name evidence="1" type="ORF">SFK315_3131</name>
</gene>
<protein>
    <submittedName>
        <fullName evidence="1">Invasin ipaA domain protein</fullName>
    </submittedName>
</protein>
<organism evidence="1 2">
    <name type="scientific">Shigella flexneri K-315</name>
    <dbReference type="NCBI Taxonomy" id="766150"/>
    <lineage>
        <taxon>Bacteria</taxon>
        <taxon>Pseudomonadati</taxon>
        <taxon>Pseudomonadota</taxon>
        <taxon>Gammaproteobacteria</taxon>
        <taxon>Enterobacterales</taxon>
        <taxon>Enterobacteriaceae</taxon>
        <taxon>Shigella</taxon>
    </lineage>
</organism>
<sequence length="53" mass="5867">MSKIDDTSAELLTDDIPDLKNNNDITAENNNIYKAAKDVTTSLSKVLKNINKD</sequence>
<reference evidence="1 2" key="1">
    <citation type="submission" date="2012-03" db="EMBL/GenBank/DDBJ databases">
        <authorList>
            <person name="Rasko D."/>
            <person name="Redman J."/>
            <person name="Daugherty S.C."/>
            <person name="Tallon L."/>
            <person name="Sadzewicz L."/>
            <person name="Jones K."/>
            <person name="Santana-Cruz I."/>
            <person name="Liu X."/>
        </authorList>
    </citation>
    <scope>NUCLEOTIDE SEQUENCE [LARGE SCALE GENOMIC DNA]</scope>
    <source>
        <strain evidence="1 2">K-315</strain>
    </source>
</reference>